<dbReference type="AlphaFoldDB" id="A0A8D8WYX2"/>
<feature type="region of interest" description="Disordered" evidence="1">
    <location>
        <begin position="160"/>
        <end position="186"/>
    </location>
</feature>
<feature type="domain" description="Ig-like" evidence="3">
    <location>
        <begin position="193"/>
        <end position="287"/>
    </location>
</feature>
<dbReference type="EMBL" id="HBUF01243115">
    <property type="protein sequence ID" value="CAG6677628.1"/>
    <property type="molecule type" value="Transcribed_RNA"/>
</dbReference>
<reference evidence="4" key="1">
    <citation type="submission" date="2021-05" db="EMBL/GenBank/DDBJ databases">
        <authorList>
            <person name="Alioto T."/>
            <person name="Alioto T."/>
            <person name="Gomez Garrido J."/>
        </authorList>
    </citation>
    <scope>NUCLEOTIDE SEQUENCE</scope>
</reference>
<dbReference type="InterPro" id="IPR007110">
    <property type="entry name" value="Ig-like_dom"/>
</dbReference>
<dbReference type="CDD" id="cd00096">
    <property type="entry name" value="Ig"/>
    <property type="match status" value="1"/>
</dbReference>
<dbReference type="InterPro" id="IPR013106">
    <property type="entry name" value="Ig_V-set"/>
</dbReference>
<dbReference type="PROSITE" id="PS50835">
    <property type="entry name" value="IG_LIKE"/>
    <property type="match status" value="2"/>
</dbReference>
<name>A0A8D8WYX2_9HEMI</name>
<evidence type="ECO:0000313" key="4">
    <source>
        <dbReference type="EMBL" id="CAG6677627.1"/>
    </source>
</evidence>
<dbReference type="InterPro" id="IPR003599">
    <property type="entry name" value="Ig_sub"/>
</dbReference>
<feature type="signal peptide" evidence="2">
    <location>
        <begin position="1"/>
        <end position="23"/>
    </location>
</feature>
<organism evidence="4">
    <name type="scientific">Cacopsylla melanoneura</name>
    <dbReference type="NCBI Taxonomy" id="428564"/>
    <lineage>
        <taxon>Eukaryota</taxon>
        <taxon>Metazoa</taxon>
        <taxon>Ecdysozoa</taxon>
        <taxon>Arthropoda</taxon>
        <taxon>Hexapoda</taxon>
        <taxon>Insecta</taxon>
        <taxon>Pterygota</taxon>
        <taxon>Neoptera</taxon>
        <taxon>Paraneoptera</taxon>
        <taxon>Hemiptera</taxon>
        <taxon>Sternorrhyncha</taxon>
        <taxon>Psylloidea</taxon>
        <taxon>Psyllidae</taxon>
        <taxon>Psyllinae</taxon>
        <taxon>Cacopsylla</taxon>
    </lineage>
</organism>
<feature type="compositionally biased region" description="Low complexity" evidence="1">
    <location>
        <begin position="93"/>
        <end position="114"/>
    </location>
</feature>
<evidence type="ECO:0000259" key="3">
    <source>
        <dbReference type="PROSITE" id="PS50835"/>
    </source>
</evidence>
<dbReference type="InterPro" id="IPR003598">
    <property type="entry name" value="Ig_sub2"/>
</dbReference>
<dbReference type="EMBL" id="HBUF01243116">
    <property type="protein sequence ID" value="CAG6677629.1"/>
    <property type="molecule type" value="Transcribed_RNA"/>
</dbReference>
<dbReference type="InterPro" id="IPR013783">
    <property type="entry name" value="Ig-like_fold"/>
</dbReference>
<dbReference type="EMBL" id="HBUF01243114">
    <property type="protein sequence ID" value="CAG6677627.1"/>
    <property type="molecule type" value="Transcribed_RNA"/>
</dbReference>
<evidence type="ECO:0000256" key="2">
    <source>
        <dbReference type="SAM" id="SignalP"/>
    </source>
</evidence>
<dbReference type="Pfam" id="PF07686">
    <property type="entry name" value="V-set"/>
    <property type="match status" value="1"/>
</dbReference>
<dbReference type="PANTHER" id="PTHR23279:SF45">
    <property type="entry name" value="DEFECTIVE PROBOSCIS EXTENSION RESPONSE 12, ISOFORM C"/>
    <property type="match status" value="1"/>
</dbReference>
<feature type="chain" id="PRO_5036262431" evidence="2">
    <location>
        <begin position="24"/>
        <end position="436"/>
    </location>
</feature>
<accession>A0A8D8WYX2</accession>
<dbReference type="PANTHER" id="PTHR23279">
    <property type="entry name" value="DEFECTIVE PROBOSCIS EXTENSION RESPONSE DPR -RELATED"/>
    <property type="match status" value="1"/>
</dbReference>
<dbReference type="Pfam" id="PF13927">
    <property type="entry name" value="Ig_3"/>
    <property type="match status" value="1"/>
</dbReference>
<dbReference type="SMART" id="SM00409">
    <property type="entry name" value="IG"/>
    <property type="match status" value="2"/>
</dbReference>
<dbReference type="Gene3D" id="2.60.40.10">
    <property type="entry name" value="Immunoglobulins"/>
    <property type="match status" value="2"/>
</dbReference>
<dbReference type="SUPFAM" id="SSF48726">
    <property type="entry name" value="Immunoglobulin"/>
    <property type="match status" value="2"/>
</dbReference>
<feature type="compositionally biased region" description="Low complexity" evidence="1">
    <location>
        <begin position="42"/>
        <end position="63"/>
    </location>
</feature>
<proteinExistence type="predicted"/>
<dbReference type="FunFam" id="2.60.40.10:FF:001061">
    <property type="entry name" value="Uncharacterized protein, isoform C"/>
    <property type="match status" value="1"/>
</dbReference>
<feature type="compositionally biased region" description="Pro residues" evidence="1">
    <location>
        <begin position="70"/>
        <end position="83"/>
    </location>
</feature>
<feature type="region of interest" description="Disordered" evidence="1">
    <location>
        <begin position="357"/>
        <end position="379"/>
    </location>
</feature>
<sequence>MTRLLKILHLLQLLSMGTLVVTGGDESPRDLSTPTTLPSPSPLFLLHFSPPSPSSDDLLSSSSIQGEGDVPPPFPLIPPPPAASPSGQNYNPSAQSSGQSYAAQSSGQSYAAQSGGNNNYLQELTASGFWSFNDSIDLSKYEQFDHSKFLGQYPSGGVDLTLPSLTTPRPPAPLQSTSAPQNRPPGVQGRNMPVFDNAEVTNITAQLGTTAFLPCRVRNLGERAVSWVRRRDWHILTSGVLTYTNDARFQVIHTDGSDDWNLQIKFLQKRDNGTYECQVSLGQGVISHYYNLHVVVPSATIMGTEEYHIGESSTINLLCIIENSPVPPQYVFWFHNDVMINYDAEGSGGSVTISTEREGSDGALGGRTHSRLHINGARPGDSGNYSCRASNTEPDSIVVFVTKEGDNTAAIHRQETSASQRYIPSIILICYSLLFR</sequence>
<dbReference type="EMBL" id="HBUF01070863">
    <property type="protein sequence ID" value="CAG6629471.1"/>
    <property type="molecule type" value="Transcribed_RNA"/>
</dbReference>
<feature type="domain" description="Ig-like" evidence="3">
    <location>
        <begin position="297"/>
        <end position="398"/>
    </location>
</feature>
<feature type="region of interest" description="Disordered" evidence="1">
    <location>
        <begin position="42"/>
        <end position="114"/>
    </location>
</feature>
<protein>
    <submittedName>
        <fullName evidence="4">Hemicentin-2</fullName>
    </submittedName>
</protein>
<dbReference type="InterPro" id="IPR036179">
    <property type="entry name" value="Ig-like_dom_sf"/>
</dbReference>
<dbReference type="SMART" id="SM00408">
    <property type="entry name" value="IGc2"/>
    <property type="match status" value="2"/>
</dbReference>
<dbReference type="InterPro" id="IPR037448">
    <property type="entry name" value="Zig-8"/>
</dbReference>
<keyword evidence="2" id="KW-0732">Signal</keyword>
<evidence type="ECO:0000256" key="1">
    <source>
        <dbReference type="SAM" id="MobiDB-lite"/>
    </source>
</evidence>
<dbReference type="GO" id="GO:0050808">
    <property type="term" value="P:synapse organization"/>
    <property type="evidence" value="ECO:0007669"/>
    <property type="project" value="TreeGrafter"/>
</dbReference>
<dbReference type="GO" id="GO:0032589">
    <property type="term" value="C:neuron projection membrane"/>
    <property type="evidence" value="ECO:0007669"/>
    <property type="project" value="TreeGrafter"/>
</dbReference>